<dbReference type="SUPFAM" id="SSF53955">
    <property type="entry name" value="Lysozyme-like"/>
    <property type="match status" value="1"/>
</dbReference>
<evidence type="ECO:0000256" key="1">
    <source>
        <dbReference type="ARBA" id="ARBA00007734"/>
    </source>
</evidence>
<comment type="similarity">
    <text evidence="1">Belongs to the transglycosylase Slt family.</text>
</comment>
<dbReference type="PANTHER" id="PTHR37423">
    <property type="entry name" value="SOLUBLE LYTIC MUREIN TRANSGLYCOSYLASE-RELATED"/>
    <property type="match status" value="1"/>
</dbReference>
<dbReference type="EMBL" id="JBEPLJ010000004">
    <property type="protein sequence ID" value="MET3585149.1"/>
    <property type="molecule type" value="Genomic_DNA"/>
</dbReference>
<dbReference type="Pfam" id="PF01464">
    <property type="entry name" value="SLT"/>
    <property type="match status" value="1"/>
</dbReference>
<evidence type="ECO:0000313" key="5">
    <source>
        <dbReference type="EMBL" id="MET3585149.1"/>
    </source>
</evidence>
<proteinExistence type="inferred from homology"/>
<organism evidence="5 6">
    <name type="scientific">Pseudorhizobium tarimense</name>
    <dbReference type="NCBI Taxonomy" id="1079109"/>
    <lineage>
        <taxon>Bacteria</taxon>
        <taxon>Pseudomonadati</taxon>
        <taxon>Pseudomonadota</taxon>
        <taxon>Alphaproteobacteria</taxon>
        <taxon>Hyphomicrobiales</taxon>
        <taxon>Rhizobiaceae</taxon>
        <taxon>Rhizobium/Agrobacterium group</taxon>
        <taxon>Pseudorhizobium</taxon>
    </lineage>
</organism>
<evidence type="ECO:0000313" key="6">
    <source>
        <dbReference type="Proteomes" id="UP001549031"/>
    </source>
</evidence>
<feature type="domain" description="Transglycosylase SLT" evidence="4">
    <location>
        <begin position="65"/>
        <end position="162"/>
    </location>
</feature>
<keyword evidence="3" id="KW-0732">Signal</keyword>
<keyword evidence="6" id="KW-1185">Reference proteome</keyword>
<reference evidence="5 6" key="1">
    <citation type="submission" date="2024-06" db="EMBL/GenBank/DDBJ databases">
        <title>Genomic Encyclopedia of Type Strains, Phase IV (KMG-IV): sequencing the most valuable type-strain genomes for metagenomic binning, comparative biology and taxonomic classification.</title>
        <authorList>
            <person name="Goeker M."/>
        </authorList>
    </citation>
    <scope>NUCLEOTIDE SEQUENCE [LARGE SCALE GENOMIC DNA]</scope>
    <source>
        <strain evidence="5 6">DSM 105042</strain>
    </source>
</reference>
<dbReference type="Proteomes" id="UP001549031">
    <property type="component" value="Unassembled WGS sequence"/>
</dbReference>
<evidence type="ECO:0000259" key="4">
    <source>
        <dbReference type="Pfam" id="PF01464"/>
    </source>
</evidence>
<dbReference type="RefSeq" id="WP_247243155.1">
    <property type="nucleotide sequence ID" value="NZ_JALJRA010000004.1"/>
</dbReference>
<evidence type="ECO:0000256" key="3">
    <source>
        <dbReference type="SAM" id="SignalP"/>
    </source>
</evidence>
<accession>A0ABV2H3M0</accession>
<dbReference type="InterPro" id="IPR008258">
    <property type="entry name" value="Transglycosylase_SLT_dom_1"/>
</dbReference>
<dbReference type="InterPro" id="IPR023346">
    <property type="entry name" value="Lysozyme-like_dom_sf"/>
</dbReference>
<gene>
    <name evidence="5" type="ORF">ABID21_001251</name>
</gene>
<dbReference type="PANTHER" id="PTHR37423:SF2">
    <property type="entry name" value="MEMBRANE-BOUND LYTIC MUREIN TRANSGLYCOSYLASE C"/>
    <property type="match status" value="1"/>
</dbReference>
<comment type="caution">
    <text evidence="5">The sequence shown here is derived from an EMBL/GenBank/DDBJ whole genome shotgun (WGS) entry which is preliminary data.</text>
</comment>
<feature type="signal peptide" evidence="3">
    <location>
        <begin position="1"/>
        <end position="21"/>
    </location>
</feature>
<dbReference type="Gene3D" id="1.10.530.10">
    <property type="match status" value="1"/>
</dbReference>
<feature type="chain" id="PRO_5046868629" evidence="3">
    <location>
        <begin position="22"/>
        <end position="180"/>
    </location>
</feature>
<protein>
    <submittedName>
        <fullName evidence="5">Soluble lytic murein transglycosylase-like protein</fullName>
    </submittedName>
</protein>
<evidence type="ECO:0000256" key="2">
    <source>
        <dbReference type="ARBA" id="ARBA00009387"/>
    </source>
</evidence>
<dbReference type="CDD" id="cd16896">
    <property type="entry name" value="LT_Slt70-like"/>
    <property type="match status" value="1"/>
</dbReference>
<name>A0ABV2H3M0_9HYPH</name>
<sequence length="180" mass="19100">MKRAIVAAAACVVMLTAVPQAAFSEEKAKTKTVALQSKVTKPGYASPKSTLAAAMQSTNPYSKIITKYAKEYGVPVELAHAVVKVESNFNPKAKGAAGEIGLMQIKPATARMMGYKGSVNQLYNPETNIEFGMKYLGAAHELGGGKTCGTILKYNAGHGAKRMNPVSKRYCGKVLALLET</sequence>
<comment type="similarity">
    <text evidence="2">Belongs to the virb1 family.</text>
</comment>